<dbReference type="GO" id="GO:0005886">
    <property type="term" value="C:plasma membrane"/>
    <property type="evidence" value="ECO:0007669"/>
    <property type="project" value="UniProtKB-SubCell"/>
</dbReference>
<keyword evidence="4 8" id="KW-0812">Transmembrane</keyword>
<dbReference type="GO" id="GO:0008360">
    <property type="term" value="P:regulation of cell shape"/>
    <property type="evidence" value="ECO:0007669"/>
    <property type="project" value="UniProtKB-KW"/>
</dbReference>
<keyword evidence="3" id="KW-1003">Cell membrane</keyword>
<name>A0A9X1V9H6_9BACL</name>
<evidence type="ECO:0000256" key="4">
    <source>
        <dbReference type="ARBA" id="ARBA00022692"/>
    </source>
</evidence>
<evidence type="ECO:0000313" key="10">
    <source>
        <dbReference type="Proteomes" id="UP001139263"/>
    </source>
</evidence>
<evidence type="ECO:0000256" key="5">
    <source>
        <dbReference type="ARBA" id="ARBA00022960"/>
    </source>
</evidence>
<evidence type="ECO:0000256" key="7">
    <source>
        <dbReference type="ARBA" id="ARBA00023136"/>
    </source>
</evidence>
<sequence length="171" mass="18854">MKSFLFFLTLFVSLILESTVFRVPGISSFAPNLVVFGVVMVGILRGSRMGMAFGILIGLIQDLSFGPFLGQTAFAYALVGYLSGYFRSLVMRESMLLAVLLSGVSAELSAWIIYGVSRLFDAAPISLHLILRDSSRSALMTMVITVLLYRLYRRAFLVKPRAKYQSDSASV</sequence>
<comment type="similarity">
    <text evidence="2">Belongs to the MreD family.</text>
</comment>
<dbReference type="Proteomes" id="UP001139263">
    <property type="component" value="Unassembled WGS sequence"/>
</dbReference>
<evidence type="ECO:0008006" key="11">
    <source>
        <dbReference type="Google" id="ProtNLM"/>
    </source>
</evidence>
<keyword evidence="7 8" id="KW-0472">Membrane</keyword>
<evidence type="ECO:0000256" key="6">
    <source>
        <dbReference type="ARBA" id="ARBA00022989"/>
    </source>
</evidence>
<feature type="transmembrane region" description="Helical" evidence="8">
    <location>
        <begin position="32"/>
        <end position="60"/>
    </location>
</feature>
<dbReference type="EMBL" id="JALBUF010000003">
    <property type="protein sequence ID" value="MCI0183185.1"/>
    <property type="molecule type" value="Genomic_DNA"/>
</dbReference>
<dbReference type="InterPro" id="IPR007227">
    <property type="entry name" value="Cell_shape_determining_MreD"/>
</dbReference>
<comment type="subcellular location">
    <subcellularLocation>
        <location evidence="1">Cell membrane</location>
        <topology evidence="1">Multi-pass membrane protein</topology>
    </subcellularLocation>
</comment>
<evidence type="ECO:0000256" key="3">
    <source>
        <dbReference type="ARBA" id="ARBA00022475"/>
    </source>
</evidence>
<evidence type="ECO:0000313" key="9">
    <source>
        <dbReference type="EMBL" id="MCI0183185.1"/>
    </source>
</evidence>
<dbReference type="AlphaFoldDB" id="A0A9X1V9H6"/>
<dbReference type="RefSeq" id="WP_241713104.1">
    <property type="nucleotide sequence ID" value="NZ_JALBUF010000003.1"/>
</dbReference>
<dbReference type="Pfam" id="PF04093">
    <property type="entry name" value="MreD"/>
    <property type="match status" value="1"/>
</dbReference>
<evidence type="ECO:0000256" key="2">
    <source>
        <dbReference type="ARBA" id="ARBA00007776"/>
    </source>
</evidence>
<gene>
    <name evidence="9" type="ORF">MM817_01455</name>
</gene>
<organism evidence="9 10">
    <name type="scientific">Sulfoacidibacillus ferrooxidans</name>
    <dbReference type="NCBI Taxonomy" id="2005001"/>
    <lineage>
        <taxon>Bacteria</taxon>
        <taxon>Bacillati</taxon>
        <taxon>Bacillota</taxon>
        <taxon>Bacilli</taxon>
        <taxon>Bacillales</taxon>
        <taxon>Alicyclobacillaceae</taxon>
        <taxon>Sulfoacidibacillus</taxon>
    </lineage>
</organism>
<proteinExistence type="inferred from homology"/>
<accession>A0A9X1V9H6</accession>
<evidence type="ECO:0000256" key="1">
    <source>
        <dbReference type="ARBA" id="ARBA00004651"/>
    </source>
</evidence>
<evidence type="ECO:0000256" key="8">
    <source>
        <dbReference type="SAM" id="Phobius"/>
    </source>
</evidence>
<keyword evidence="6 8" id="KW-1133">Transmembrane helix</keyword>
<feature type="transmembrane region" description="Helical" evidence="8">
    <location>
        <begin position="134"/>
        <end position="152"/>
    </location>
</feature>
<feature type="transmembrane region" description="Helical" evidence="8">
    <location>
        <begin position="95"/>
        <end position="114"/>
    </location>
</feature>
<keyword evidence="10" id="KW-1185">Reference proteome</keyword>
<dbReference type="NCBIfam" id="TIGR03426">
    <property type="entry name" value="shape_MreD"/>
    <property type="match status" value="1"/>
</dbReference>
<protein>
    <recommendedName>
        <fullName evidence="11">Rod shape-determining protein MreD</fullName>
    </recommendedName>
</protein>
<reference evidence="9" key="1">
    <citation type="submission" date="2022-03" db="EMBL/GenBank/DDBJ databases">
        <title>Draft Genome Sequence of Firmicute Strain S0AB, a Heterotrophic Iron/Sulfur-Oxidizing Extreme Acidophile.</title>
        <authorList>
            <person name="Vergara E."/>
            <person name="Pakostova E."/>
            <person name="Johnson D.B."/>
            <person name="Holmes D.S."/>
        </authorList>
    </citation>
    <scope>NUCLEOTIDE SEQUENCE</scope>
    <source>
        <strain evidence="9">S0AB</strain>
    </source>
</reference>
<keyword evidence="5" id="KW-0133">Cell shape</keyword>
<comment type="caution">
    <text evidence="9">The sequence shown here is derived from an EMBL/GenBank/DDBJ whole genome shotgun (WGS) entry which is preliminary data.</text>
</comment>